<name>A0AAD7ZTQ7_DIPPU</name>
<feature type="non-terminal residue" evidence="2">
    <location>
        <position position="51"/>
    </location>
</feature>
<keyword evidence="1" id="KW-0732">Signal</keyword>
<reference evidence="2" key="2">
    <citation type="submission" date="2023-05" db="EMBL/GenBank/DDBJ databases">
        <authorList>
            <person name="Fouks B."/>
        </authorList>
    </citation>
    <scope>NUCLEOTIDE SEQUENCE</scope>
    <source>
        <strain evidence="2">Stay&amp;Tobe</strain>
        <tissue evidence="2">Testes</tissue>
    </source>
</reference>
<organism evidence="2 3">
    <name type="scientific">Diploptera punctata</name>
    <name type="common">Pacific beetle cockroach</name>
    <dbReference type="NCBI Taxonomy" id="6984"/>
    <lineage>
        <taxon>Eukaryota</taxon>
        <taxon>Metazoa</taxon>
        <taxon>Ecdysozoa</taxon>
        <taxon>Arthropoda</taxon>
        <taxon>Hexapoda</taxon>
        <taxon>Insecta</taxon>
        <taxon>Pterygota</taxon>
        <taxon>Neoptera</taxon>
        <taxon>Polyneoptera</taxon>
        <taxon>Dictyoptera</taxon>
        <taxon>Blattodea</taxon>
        <taxon>Blaberoidea</taxon>
        <taxon>Blaberidae</taxon>
        <taxon>Diplopterinae</taxon>
        <taxon>Diploptera</taxon>
    </lineage>
</organism>
<gene>
    <name evidence="2" type="ORF">L9F63_019815</name>
</gene>
<accession>A0AAD7ZTQ7</accession>
<dbReference type="Proteomes" id="UP001233999">
    <property type="component" value="Unassembled WGS sequence"/>
</dbReference>
<reference evidence="2" key="1">
    <citation type="journal article" date="2023" name="IScience">
        <title>Live-bearing cockroach genome reveals convergent evolutionary mechanisms linked to viviparity in insects and beyond.</title>
        <authorList>
            <person name="Fouks B."/>
            <person name="Harrison M.C."/>
            <person name="Mikhailova A.A."/>
            <person name="Marchal E."/>
            <person name="English S."/>
            <person name="Carruthers M."/>
            <person name="Jennings E.C."/>
            <person name="Chiamaka E.L."/>
            <person name="Frigard R.A."/>
            <person name="Pippel M."/>
            <person name="Attardo G.M."/>
            <person name="Benoit J.B."/>
            <person name="Bornberg-Bauer E."/>
            <person name="Tobe S.S."/>
        </authorList>
    </citation>
    <scope>NUCLEOTIDE SEQUENCE</scope>
    <source>
        <strain evidence="2">Stay&amp;Tobe</strain>
    </source>
</reference>
<protein>
    <submittedName>
        <fullName evidence="2">Uncharacterized protein</fullName>
    </submittedName>
</protein>
<proteinExistence type="predicted"/>
<evidence type="ECO:0000256" key="1">
    <source>
        <dbReference type="SAM" id="SignalP"/>
    </source>
</evidence>
<feature type="chain" id="PRO_5042067173" evidence="1">
    <location>
        <begin position="19"/>
        <end position="51"/>
    </location>
</feature>
<feature type="signal peptide" evidence="1">
    <location>
        <begin position="1"/>
        <end position="18"/>
    </location>
</feature>
<evidence type="ECO:0000313" key="2">
    <source>
        <dbReference type="EMBL" id="KAJ9586537.1"/>
    </source>
</evidence>
<evidence type="ECO:0000313" key="3">
    <source>
        <dbReference type="Proteomes" id="UP001233999"/>
    </source>
</evidence>
<feature type="non-terminal residue" evidence="2">
    <location>
        <position position="1"/>
    </location>
</feature>
<sequence length="51" mass="5504">SPMTLKLSIYLRVFTAAAVFPCQTSKAYDPPTPSAPILPLLKLLGRKGCVK</sequence>
<dbReference type="AlphaFoldDB" id="A0AAD7ZTQ7"/>
<dbReference type="EMBL" id="JASPKZ010007148">
    <property type="protein sequence ID" value="KAJ9586537.1"/>
    <property type="molecule type" value="Genomic_DNA"/>
</dbReference>
<comment type="caution">
    <text evidence="2">The sequence shown here is derived from an EMBL/GenBank/DDBJ whole genome shotgun (WGS) entry which is preliminary data.</text>
</comment>
<keyword evidence="3" id="KW-1185">Reference proteome</keyword>